<evidence type="ECO:0000313" key="2">
    <source>
        <dbReference type="Proteomes" id="UP001202550"/>
    </source>
</evidence>
<dbReference type="RefSeq" id="WP_249060761.1">
    <property type="nucleotide sequence ID" value="NZ_JALZWP010000025.1"/>
</dbReference>
<organism evidence="1 2">
    <name type="scientific">Roseinatronobacter domitianus</name>
    <dbReference type="NCBI Taxonomy" id="2940293"/>
    <lineage>
        <taxon>Bacteria</taxon>
        <taxon>Pseudomonadati</taxon>
        <taxon>Pseudomonadota</taxon>
        <taxon>Alphaproteobacteria</taxon>
        <taxon>Rhodobacterales</taxon>
        <taxon>Paracoccaceae</taxon>
        <taxon>Roseinatronobacter</taxon>
    </lineage>
</organism>
<evidence type="ECO:0000313" key="1">
    <source>
        <dbReference type="EMBL" id="MCL1630127.1"/>
    </source>
</evidence>
<protein>
    <submittedName>
        <fullName evidence="1">Uncharacterized protein</fullName>
    </submittedName>
</protein>
<reference evidence="1 2" key="1">
    <citation type="submission" date="2022-05" db="EMBL/GenBank/DDBJ databases">
        <title>Seasonal and diel survey of microbial diversity of the Tyrrhenian coast.</title>
        <authorList>
            <person name="Gattoni G."/>
            <person name="Corral P."/>
        </authorList>
    </citation>
    <scope>NUCLEOTIDE SEQUENCE [LARGE SCALE GENOMIC DNA]</scope>
    <source>
        <strain evidence="1 2">V10</strain>
    </source>
</reference>
<dbReference type="Proteomes" id="UP001202550">
    <property type="component" value="Unassembled WGS sequence"/>
</dbReference>
<proteinExistence type="predicted"/>
<sequence>MTFVRHSNTFPGSWEKIVDKFAELNGRYVDHAWDAAYWYSEMTNTGLLATAAWMSDVPAICEVRENKRVFTGRQGRPGPSLGRVDLFFYHDGVQGDWVETKSFTSPRDMSEAQRERRVIRGLSAKMTEARNAARQCKNVARNADPRGRVVALVFVPFVLCSEYYGQGRRSPRREERAAEAIRLLAEYAENNDCSYAAYFNTAHIDIWDENDMRPFGFGIVACFDQQ</sequence>
<accession>A0ABT0M5J4</accession>
<comment type="caution">
    <text evidence="1">The sequence shown here is derived from an EMBL/GenBank/DDBJ whole genome shotgun (WGS) entry which is preliminary data.</text>
</comment>
<dbReference type="EMBL" id="JALZWP010000025">
    <property type="protein sequence ID" value="MCL1630127.1"/>
    <property type="molecule type" value="Genomic_DNA"/>
</dbReference>
<name>A0ABT0M5J4_9RHOB</name>
<keyword evidence="2" id="KW-1185">Reference proteome</keyword>
<gene>
    <name evidence="1" type="ORF">M3N55_15490</name>
</gene>